<sequence>MEWELVKELVRLNNQGKTEEINKFVAETDFKDMDQLKSVAITCFSLTKENVAQNLEAAEKLASFEYTGFREMFRGGYVKDLVEQLRKEQSSD</sequence>
<name>A0A922T7B7_9HYPH</name>
<protein>
    <submittedName>
        <fullName evidence="1">Uncharacterized protein</fullName>
    </submittedName>
</protein>
<keyword evidence="2" id="KW-1185">Reference proteome</keyword>
<gene>
    <name evidence="1" type="ORF">GV68_08870</name>
</gene>
<dbReference type="EMBL" id="JOKJ01000019">
    <property type="protein sequence ID" value="KEQ05631.1"/>
    <property type="molecule type" value="Genomic_DNA"/>
</dbReference>
<evidence type="ECO:0000313" key="1">
    <source>
        <dbReference type="EMBL" id="KEQ05631.1"/>
    </source>
</evidence>
<accession>A0A922T7B7</accession>
<dbReference type="RefSeq" id="WP_037189897.1">
    <property type="nucleotide sequence ID" value="NZ_JOKJ01000019.1"/>
</dbReference>
<dbReference type="Proteomes" id="UP000052167">
    <property type="component" value="Unassembled WGS sequence"/>
</dbReference>
<evidence type="ECO:0000313" key="2">
    <source>
        <dbReference type="Proteomes" id="UP000052167"/>
    </source>
</evidence>
<organism evidence="1 2">
    <name type="scientific">Pseudorhizobium pelagicum</name>
    <dbReference type="NCBI Taxonomy" id="1509405"/>
    <lineage>
        <taxon>Bacteria</taxon>
        <taxon>Pseudomonadati</taxon>
        <taxon>Pseudomonadota</taxon>
        <taxon>Alphaproteobacteria</taxon>
        <taxon>Hyphomicrobiales</taxon>
        <taxon>Rhizobiaceae</taxon>
        <taxon>Rhizobium/Agrobacterium group</taxon>
        <taxon>Pseudorhizobium</taxon>
    </lineage>
</organism>
<comment type="caution">
    <text evidence="1">The sequence shown here is derived from an EMBL/GenBank/DDBJ whole genome shotgun (WGS) entry which is preliminary data.</text>
</comment>
<proteinExistence type="predicted"/>
<dbReference type="AlphaFoldDB" id="A0A922T7B7"/>
<reference evidence="1 2" key="1">
    <citation type="submission" date="2014-06" db="EMBL/GenBank/DDBJ databases">
        <title>Rhizobium pelagicum/R2-400B4.</title>
        <authorList>
            <person name="Kimes N.E."/>
            <person name="Lopez-Perez M."/>
        </authorList>
    </citation>
    <scope>NUCLEOTIDE SEQUENCE [LARGE SCALE GENOMIC DNA]</scope>
    <source>
        <strain evidence="1 2">R2-400B4</strain>
    </source>
</reference>